<dbReference type="PROSITE" id="PS00815">
    <property type="entry name" value="AIPM_HOMOCIT_SYNTH_1"/>
    <property type="match status" value="1"/>
</dbReference>
<dbReference type="InterPro" id="IPR002034">
    <property type="entry name" value="AIPM/Hcit_synth_CS"/>
</dbReference>
<dbReference type="InterPro" id="IPR011830">
    <property type="entry name" value="LEU1_arch"/>
</dbReference>
<evidence type="ECO:0000256" key="5">
    <source>
        <dbReference type="ARBA" id="ARBA00006154"/>
    </source>
</evidence>
<evidence type="ECO:0000256" key="11">
    <source>
        <dbReference type="ARBA" id="ARBA00029993"/>
    </source>
</evidence>
<dbReference type="STRING" id="406327.Mevan_0385"/>
<dbReference type="SMART" id="SM00917">
    <property type="entry name" value="LeuA_dimer"/>
    <property type="match status" value="1"/>
</dbReference>
<dbReference type="NCBIfam" id="TIGR02090">
    <property type="entry name" value="LEU1_arch"/>
    <property type="match status" value="1"/>
</dbReference>
<dbReference type="PROSITE" id="PS00816">
    <property type="entry name" value="AIPM_HOMOCIT_SYNTH_2"/>
    <property type="match status" value="1"/>
</dbReference>
<organism evidence="15 16">
    <name type="scientific">Methanococcus vannielii (strain ATCC 35089 / DSM 1224 / JCM 13029 / OCM 148 / SB)</name>
    <dbReference type="NCBI Taxonomy" id="406327"/>
    <lineage>
        <taxon>Archaea</taxon>
        <taxon>Methanobacteriati</taxon>
        <taxon>Methanobacteriota</taxon>
        <taxon>Methanomada group</taxon>
        <taxon>Methanococci</taxon>
        <taxon>Methanococcales</taxon>
        <taxon>Methanococcaceae</taxon>
        <taxon>Methanococcus</taxon>
    </lineage>
</organism>
<dbReference type="AlphaFoldDB" id="A6UP71"/>
<proteinExistence type="inferred from homology"/>
<keyword evidence="10" id="KW-0100">Branched-chain amino acid biosynthesis</keyword>
<dbReference type="SUPFAM" id="SSF110921">
    <property type="entry name" value="2-isopropylmalate synthase LeuA, allosteric (dimerisation) domain"/>
    <property type="match status" value="1"/>
</dbReference>
<dbReference type="Pfam" id="PF22617">
    <property type="entry name" value="HCS_D2"/>
    <property type="match status" value="1"/>
</dbReference>
<dbReference type="Gene3D" id="3.20.20.70">
    <property type="entry name" value="Aldolase class I"/>
    <property type="match status" value="1"/>
</dbReference>
<evidence type="ECO:0000256" key="10">
    <source>
        <dbReference type="ARBA" id="ARBA00023304"/>
    </source>
</evidence>
<dbReference type="PANTHER" id="PTHR42880:SF2">
    <property type="entry name" value="(R)-CITRAMALATE SYNTHASE CIMA"/>
    <property type="match status" value="1"/>
</dbReference>
<evidence type="ECO:0000256" key="3">
    <source>
        <dbReference type="ARBA" id="ARBA00003715"/>
    </source>
</evidence>
<dbReference type="EC" id="2.3.3.13" evidence="7"/>
<dbReference type="InterPro" id="IPR054691">
    <property type="entry name" value="LeuA/HCS_post-cat"/>
</dbReference>
<evidence type="ECO:0000256" key="8">
    <source>
        <dbReference type="ARBA" id="ARBA00022605"/>
    </source>
</evidence>
<dbReference type="KEGG" id="mvn:Mevan_0385"/>
<dbReference type="EMBL" id="CP000742">
    <property type="protein sequence ID" value="ABR54293.1"/>
    <property type="molecule type" value="Genomic_DNA"/>
</dbReference>
<dbReference type="HOGENOM" id="CLU_022158_0_1_2"/>
<comment type="function">
    <text evidence="3">Catalyzes the condensation of the acetyl group of acetyl-CoA with 3-methyl-2-oxobutanoate (2-oxoisovalerate) to form 3-carboxy-3-hydroxy-4-methylpentanoate (2-isopropylmalate).</text>
</comment>
<dbReference type="InterPro" id="IPR036230">
    <property type="entry name" value="LeuA_allosteric_dom_sf"/>
</dbReference>
<evidence type="ECO:0000256" key="1">
    <source>
        <dbReference type="ARBA" id="ARBA00000064"/>
    </source>
</evidence>
<dbReference type="OrthoDB" id="6555at2157"/>
<dbReference type="FunFam" id="3.30.160.270:FF:000003">
    <property type="entry name" value="2-isopropylmalate synthase"/>
    <property type="match status" value="1"/>
</dbReference>
<dbReference type="FunFam" id="1.10.238.260:FF:000001">
    <property type="entry name" value="2-isopropylmalate synthase"/>
    <property type="match status" value="1"/>
</dbReference>
<dbReference type="Pfam" id="PF08502">
    <property type="entry name" value="LeuA_dimer"/>
    <property type="match status" value="1"/>
</dbReference>
<dbReference type="PANTHER" id="PTHR42880">
    <property type="entry name" value="HOMOCITRATE SYNTHASE"/>
    <property type="match status" value="1"/>
</dbReference>
<comment type="subunit">
    <text evidence="6">Homodimer.</text>
</comment>
<evidence type="ECO:0000256" key="6">
    <source>
        <dbReference type="ARBA" id="ARBA00011738"/>
    </source>
</evidence>
<dbReference type="SUPFAM" id="SSF51569">
    <property type="entry name" value="Aldolase"/>
    <property type="match status" value="1"/>
</dbReference>
<dbReference type="Proteomes" id="UP000001107">
    <property type="component" value="Chromosome"/>
</dbReference>
<evidence type="ECO:0000256" key="4">
    <source>
        <dbReference type="ARBA" id="ARBA00004689"/>
    </source>
</evidence>
<keyword evidence="9 13" id="KW-0808">Transferase</keyword>
<dbReference type="NCBIfam" id="NF002086">
    <property type="entry name" value="PRK00915.1-3"/>
    <property type="match status" value="1"/>
</dbReference>
<dbReference type="InterPro" id="IPR013785">
    <property type="entry name" value="Aldolase_TIM"/>
</dbReference>
<dbReference type="NCBIfam" id="NF002085">
    <property type="entry name" value="PRK00915.1-2"/>
    <property type="match status" value="1"/>
</dbReference>
<dbReference type="Pfam" id="PF00682">
    <property type="entry name" value="HMGL-like"/>
    <property type="match status" value="1"/>
</dbReference>
<keyword evidence="8" id="KW-0028">Amino-acid biosynthesis</keyword>
<comment type="cofactor">
    <cofactor evidence="2">
        <name>a divalent metal cation</name>
        <dbReference type="ChEBI" id="CHEBI:60240"/>
    </cofactor>
</comment>
<dbReference type="InterPro" id="IPR013709">
    <property type="entry name" value="2-isopropylmalate_synth_dimer"/>
</dbReference>
<evidence type="ECO:0000256" key="7">
    <source>
        <dbReference type="ARBA" id="ARBA00012973"/>
    </source>
</evidence>
<dbReference type="InterPro" id="IPR000891">
    <property type="entry name" value="PYR_CT"/>
</dbReference>
<reference evidence="15" key="1">
    <citation type="submission" date="2007-06" db="EMBL/GenBank/DDBJ databases">
        <title>Complete sequence of Methanococcus vannielii SB.</title>
        <authorList>
            <consortium name="US DOE Joint Genome Institute"/>
            <person name="Copeland A."/>
            <person name="Lucas S."/>
            <person name="Lapidus A."/>
            <person name="Barry K."/>
            <person name="Glavina del Rio T."/>
            <person name="Dalin E."/>
            <person name="Tice H."/>
            <person name="Pitluck S."/>
            <person name="Chain P."/>
            <person name="Malfatti S."/>
            <person name="Shin M."/>
            <person name="Vergez L."/>
            <person name="Schmutz J."/>
            <person name="Larimer F."/>
            <person name="Land M."/>
            <person name="Hauser L."/>
            <person name="Kyrpides N."/>
            <person name="Anderson I."/>
            <person name="Sieprawska-Lupa M."/>
            <person name="Whitman W.B."/>
            <person name="Richardson P."/>
        </authorList>
    </citation>
    <scope>NUCLEOTIDE SEQUENCE [LARGE SCALE GENOMIC DNA]</scope>
    <source>
        <strain evidence="15">SB</strain>
    </source>
</reference>
<dbReference type="GO" id="GO:0009098">
    <property type="term" value="P:L-leucine biosynthetic process"/>
    <property type="evidence" value="ECO:0007669"/>
    <property type="project" value="InterPro"/>
</dbReference>
<evidence type="ECO:0000256" key="2">
    <source>
        <dbReference type="ARBA" id="ARBA00001968"/>
    </source>
</evidence>
<dbReference type="eggNOG" id="arCOG02092">
    <property type="taxonomic scope" value="Archaea"/>
</dbReference>
<dbReference type="CDD" id="cd07940">
    <property type="entry name" value="DRE_TIM_IPMS"/>
    <property type="match status" value="1"/>
</dbReference>
<name>A6UP71_METVS</name>
<evidence type="ECO:0000259" key="14">
    <source>
        <dbReference type="PROSITE" id="PS50991"/>
    </source>
</evidence>
<dbReference type="GO" id="GO:0003852">
    <property type="term" value="F:2-isopropylmalate synthase activity"/>
    <property type="evidence" value="ECO:0007669"/>
    <property type="project" value="UniProtKB-EC"/>
</dbReference>
<evidence type="ECO:0000313" key="15">
    <source>
        <dbReference type="EMBL" id="ABR54293.1"/>
    </source>
</evidence>
<dbReference type="GeneID" id="5325704"/>
<dbReference type="FunFam" id="3.20.20.70:FF:000010">
    <property type="entry name" value="2-isopropylmalate synthase"/>
    <property type="match status" value="1"/>
</dbReference>
<evidence type="ECO:0000313" key="16">
    <source>
        <dbReference type="Proteomes" id="UP000001107"/>
    </source>
</evidence>
<evidence type="ECO:0000256" key="9">
    <source>
        <dbReference type="ARBA" id="ARBA00022679"/>
    </source>
</evidence>
<protein>
    <recommendedName>
        <fullName evidence="7">2-isopropylmalate synthase</fullName>
        <ecNumber evidence="7">2.3.3.13</ecNumber>
    </recommendedName>
    <alternativeName>
        <fullName evidence="11">Alpha-IPM synthase</fullName>
    </alternativeName>
    <alternativeName>
        <fullName evidence="12">Alpha-isopropylmalate synthase</fullName>
    </alternativeName>
</protein>
<comment type="pathway">
    <text evidence="4">Amino-acid biosynthesis; L-leucine biosynthesis; L-leucine from 3-methyl-2-oxobutanoate: step 1/4.</text>
</comment>
<evidence type="ECO:0000256" key="13">
    <source>
        <dbReference type="RuleBase" id="RU003523"/>
    </source>
</evidence>
<dbReference type="Gene3D" id="3.30.160.270">
    <property type="match status" value="1"/>
</dbReference>
<feature type="domain" description="Pyruvate carboxyltransferase" evidence="14">
    <location>
        <begin position="24"/>
        <end position="275"/>
    </location>
</feature>
<comment type="catalytic activity">
    <reaction evidence="1">
        <text>3-methyl-2-oxobutanoate + acetyl-CoA + H2O = (2S)-2-isopropylmalate + CoA + H(+)</text>
        <dbReference type="Rhea" id="RHEA:21524"/>
        <dbReference type="ChEBI" id="CHEBI:1178"/>
        <dbReference type="ChEBI" id="CHEBI:11851"/>
        <dbReference type="ChEBI" id="CHEBI:15377"/>
        <dbReference type="ChEBI" id="CHEBI:15378"/>
        <dbReference type="ChEBI" id="CHEBI:57287"/>
        <dbReference type="ChEBI" id="CHEBI:57288"/>
        <dbReference type="EC" id="2.3.3.13"/>
    </reaction>
</comment>
<keyword evidence="16" id="KW-1185">Reference proteome</keyword>
<accession>A6UP71</accession>
<evidence type="ECO:0000256" key="12">
    <source>
        <dbReference type="ARBA" id="ARBA00030312"/>
    </source>
</evidence>
<gene>
    <name evidence="15" type="ordered locus">Mevan_0385</name>
</gene>
<dbReference type="Gene3D" id="1.10.238.260">
    <property type="match status" value="1"/>
</dbReference>
<sequence>MESYVYSNEIIKNSLKAMNLPKNVRIFDTTLRDGEQTPGVSLTPDEKIAIAEKLSEIGVSAIEAGFPVSSEGERESIKKIASLGLDCEICGLSRAVKKDIDVAIDCDVQSIHTFIATSPLHREYKLKMSKEQIIETLVKSIEYIKEHGITVEFSAEDATRTELEYLKEAYKNAVDAGADRINVPDTVGVMVPNSMKYLISELKKDIKVPISVHCHNDFGLGVSNSIAAVEAGALQVHCTVNGLGERAGNASLEETVMSLDMIYGIDTGIKTEMLTKLSKLVSHYTGIKTQPNKAIVGENSFAHESGIHAHGVLAHALTYEPIDPEIVGNRRRIVLGKHSGAHAIKSKLSEIGVEVGTSVSNEQFSEIVERIKSIGDKGKIVTDADVMAIAEDITKRTLKSQRIVDLEQFAVITGNNVIPTASVALKIKDQVYKKSEIGVGPVDAALKAIQAVVGEHIRLNEYSINAISGGTDAIAEVTVRLENHEKEVIAKATSDDVVRASVEAVIDGINKLME</sequence>
<dbReference type="PROSITE" id="PS50991">
    <property type="entry name" value="PYR_CT"/>
    <property type="match status" value="1"/>
</dbReference>
<comment type="similarity">
    <text evidence="5 13">Belongs to the alpha-IPM synthase/homocitrate synthase family.</text>
</comment>
<dbReference type="RefSeq" id="WP_011972196.1">
    <property type="nucleotide sequence ID" value="NC_009634.1"/>
</dbReference>